<dbReference type="PROSITE" id="PS01040">
    <property type="entry name" value="SBP_BACTERIAL_5"/>
    <property type="match status" value="1"/>
</dbReference>
<keyword evidence="3" id="KW-0813">Transport</keyword>
<feature type="signal peptide" evidence="6">
    <location>
        <begin position="1"/>
        <end position="21"/>
    </location>
</feature>
<keyword evidence="9" id="KW-1185">Reference proteome</keyword>
<dbReference type="OrthoDB" id="9771733at2"/>
<accession>A0A078M0M5</accession>
<reference evidence="8 9" key="1">
    <citation type="submission" date="2014-07" db="EMBL/GenBank/DDBJ databases">
        <authorList>
            <person name="Urmite Genomes Urmite Genomes"/>
        </authorList>
    </citation>
    <scope>NUCLEOTIDE SEQUENCE [LARGE SCALE GENOMIC DNA]</scope>
    <source>
        <strain evidence="8 9">13MG44_air</strain>
    </source>
</reference>
<proteinExistence type="inferred from homology"/>
<dbReference type="AlphaFoldDB" id="A0A078M0M5"/>
<comment type="similarity">
    <text evidence="2">Belongs to the bacterial solute-binding protein 5 family.</text>
</comment>
<dbReference type="EMBL" id="CCSE01000001">
    <property type="protein sequence ID" value="CDZ98957.1"/>
    <property type="molecule type" value="Genomic_DNA"/>
</dbReference>
<dbReference type="SUPFAM" id="SSF53850">
    <property type="entry name" value="Periplasmic binding protein-like II"/>
    <property type="match status" value="1"/>
</dbReference>
<organism evidence="8 9">
    <name type="scientific">Jeotgalicoccus saudimassiliensis</name>
    <dbReference type="NCBI Taxonomy" id="1461582"/>
    <lineage>
        <taxon>Bacteria</taxon>
        <taxon>Bacillati</taxon>
        <taxon>Bacillota</taxon>
        <taxon>Bacilli</taxon>
        <taxon>Bacillales</taxon>
        <taxon>Staphylococcaceae</taxon>
        <taxon>Jeotgalicoccus</taxon>
    </lineage>
</organism>
<dbReference type="PROSITE" id="PS51257">
    <property type="entry name" value="PROKAR_LIPOPROTEIN"/>
    <property type="match status" value="1"/>
</dbReference>
<sequence length="559" mass="62205">MKRFGFISLTVFLLFILAACTDDSNVDEEAGSSDSGNSEQGGNMTISIPSDIVSLDPHGSNDDPSEQIRDTIYEPLVTHDEDLKLVPALAEEYEQVDETTWRFKLREGVKFHDGSDFNADVVKANIERIQDPARASARESYFDMVGEINIIDDYNIELVTEYPYAPLLNNLSHGAGKMISKELIDADYQNALEQAESNLSLEEYYELRNRGGEEHGQVVEDISQYVGEKVETGPVGTNYFKFESRNPGEETVVSRNDDYWDTPALLDDITFKVVTEPASRIAELESGSSDAIISTLTSNTDRVEQTDGMTLMRSDAVNVDYIGFNTSKAPFDDPKIRQAISHAFNSEAVLDGVYNGSGMPANGPLAPVLLGYSEELQGREYDMARAEELLAEAGAEDLTINLMVNDDNPERLDVALWLQESLNEIGVTLNVEQVEWGAYLDATGNAEHDMFILGWGNTTGDPDETITSLYHTDNAGNNGNRAFYSNPELDEILDNARQETDEAVREQMYIDAQEIIIQEAPSIFIRHGEYLNAHNSDVHEFKANGFNMLDFSETYIDGE</sequence>
<evidence type="ECO:0000313" key="9">
    <source>
        <dbReference type="Proteomes" id="UP000044136"/>
    </source>
</evidence>
<evidence type="ECO:0000256" key="3">
    <source>
        <dbReference type="ARBA" id="ARBA00022448"/>
    </source>
</evidence>
<dbReference type="HOGENOM" id="CLU_017028_7_2_9"/>
<dbReference type="GO" id="GO:0043190">
    <property type="term" value="C:ATP-binding cassette (ABC) transporter complex"/>
    <property type="evidence" value="ECO:0007669"/>
    <property type="project" value="InterPro"/>
</dbReference>
<dbReference type="GO" id="GO:0015833">
    <property type="term" value="P:peptide transport"/>
    <property type="evidence" value="ECO:0007669"/>
    <property type="project" value="TreeGrafter"/>
</dbReference>
<dbReference type="Proteomes" id="UP000044136">
    <property type="component" value="Unassembled WGS sequence"/>
</dbReference>
<feature type="region of interest" description="Disordered" evidence="5">
    <location>
        <begin position="26"/>
        <end position="67"/>
    </location>
</feature>
<dbReference type="RefSeq" id="WP_035807370.1">
    <property type="nucleotide sequence ID" value="NZ_CCSE01000001.1"/>
</dbReference>
<dbReference type="Gene3D" id="3.40.190.10">
    <property type="entry name" value="Periplasmic binding protein-like II"/>
    <property type="match status" value="1"/>
</dbReference>
<keyword evidence="4 6" id="KW-0732">Signal</keyword>
<dbReference type="Gene3D" id="3.10.105.10">
    <property type="entry name" value="Dipeptide-binding Protein, Domain 3"/>
    <property type="match status" value="1"/>
</dbReference>
<comment type="subcellular location">
    <subcellularLocation>
        <location evidence="1">Cell membrane</location>
        <topology evidence="1">Lipid-anchor</topology>
    </subcellularLocation>
</comment>
<evidence type="ECO:0000256" key="5">
    <source>
        <dbReference type="SAM" id="MobiDB-lite"/>
    </source>
</evidence>
<feature type="chain" id="PRO_5038424628" evidence="6">
    <location>
        <begin position="22"/>
        <end position="559"/>
    </location>
</feature>
<dbReference type="InterPro" id="IPR030678">
    <property type="entry name" value="Peptide/Ni-bd"/>
</dbReference>
<gene>
    <name evidence="8" type="primary">gsiB_3</name>
    <name evidence="8" type="ORF">BN1048_00076</name>
</gene>
<name>A0A078M0M5_9STAP</name>
<dbReference type="GO" id="GO:0042597">
    <property type="term" value="C:periplasmic space"/>
    <property type="evidence" value="ECO:0007669"/>
    <property type="project" value="UniProtKB-ARBA"/>
</dbReference>
<evidence type="ECO:0000256" key="6">
    <source>
        <dbReference type="SAM" id="SignalP"/>
    </source>
</evidence>
<evidence type="ECO:0000313" key="8">
    <source>
        <dbReference type="EMBL" id="CDZ98957.1"/>
    </source>
</evidence>
<evidence type="ECO:0000259" key="7">
    <source>
        <dbReference type="Pfam" id="PF00496"/>
    </source>
</evidence>
<dbReference type="InterPro" id="IPR023765">
    <property type="entry name" value="SBP_5_CS"/>
</dbReference>
<dbReference type="PIRSF" id="PIRSF002741">
    <property type="entry name" value="MppA"/>
    <property type="match status" value="1"/>
</dbReference>
<evidence type="ECO:0000256" key="1">
    <source>
        <dbReference type="ARBA" id="ARBA00004193"/>
    </source>
</evidence>
<dbReference type="eggNOG" id="COG0747">
    <property type="taxonomic scope" value="Bacteria"/>
</dbReference>
<evidence type="ECO:0000256" key="2">
    <source>
        <dbReference type="ARBA" id="ARBA00005695"/>
    </source>
</evidence>
<dbReference type="PANTHER" id="PTHR30290">
    <property type="entry name" value="PERIPLASMIC BINDING COMPONENT OF ABC TRANSPORTER"/>
    <property type="match status" value="1"/>
</dbReference>
<feature type="compositionally biased region" description="Polar residues" evidence="5">
    <location>
        <begin position="32"/>
        <end position="48"/>
    </location>
</feature>
<dbReference type="CDD" id="cd08499">
    <property type="entry name" value="PBP2_Ylib_like"/>
    <property type="match status" value="1"/>
</dbReference>
<dbReference type="Pfam" id="PF00496">
    <property type="entry name" value="SBP_bac_5"/>
    <property type="match status" value="1"/>
</dbReference>
<feature type="domain" description="Solute-binding protein family 5" evidence="7">
    <location>
        <begin position="84"/>
        <end position="476"/>
    </location>
</feature>
<dbReference type="GO" id="GO:1904680">
    <property type="term" value="F:peptide transmembrane transporter activity"/>
    <property type="evidence" value="ECO:0007669"/>
    <property type="project" value="TreeGrafter"/>
</dbReference>
<dbReference type="InterPro" id="IPR039424">
    <property type="entry name" value="SBP_5"/>
</dbReference>
<dbReference type="STRING" id="1461582.BN1048_00076"/>
<evidence type="ECO:0000256" key="4">
    <source>
        <dbReference type="ARBA" id="ARBA00022729"/>
    </source>
</evidence>
<dbReference type="PANTHER" id="PTHR30290:SF9">
    <property type="entry name" value="OLIGOPEPTIDE-BINDING PROTEIN APPA"/>
    <property type="match status" value="1"/>
</dbReference>
<dbReference type="InterPro" id="IPR000914">
    <property type="entry name" value="SBP_5_dom"/>
</dbReference>
<protein>
    <submittedName>
        <fullName evidence="8">Glutathione-binding protein GsiB</fullName>
    </submittedName>
</protein>